<dbReference type="Gene3D" id="3.30.70.1710">
    <property type="match status" value="1"/>
</dbReference>
<dbReference type="Pfam" id="PF00936">
    <property type="entry name" value="BMC"/>
    <property type="match status" value="1"/>
</dbReference>
<dbReference type="SMART" id="SM00877">
    <property type="entry name" value="BMC"/>
    <property type="match status" value="1"/>
</dbReference>
<dbReference type="SUPFAM" id="SSF143414">
    <property type="entry name" value="CcmK-like"/>
    <property type="match status" value="1"/>
</dbReference>
<proteinExistence type="predicted"/>
<accession>A0A415U2K6</accession>
<comment type="caution">
    <text evidence="4">The sequence shown here is derived from an EMBL/GenBank/DDBJ whole genome shotgun (WGS) entry which is preliminary data.</text>
</comment>
<comment type="subcellular location">
    <subcellularLocation>
        <location evidence="1">Bacterial microcompartment</location>
    </subcellularLocation>
</comment>
<reference evidence="4 5" key="1">
    <citation type="submission" date="2018-08" db="EMBL/GenBank/DDBJ databases">
        <title>A genome reference for cultivated species of the human gut microbiota.</title>
        <authorList>
            <person name="Zou Y."/>
            <person name="Xue W."/>
            <person name="Luo G."/>
        </authorList>
    </citation>
    <scope>NUCLEOTIDE SEQUENCE [LARGE SCALE GENOMIC DNA]</scope>
    <source>
        <strain evidence="4 5">AF31-17AC</strain>
    </source>
</reference>
<sequence length="148" mass="16019">MNFYIVKCQEENGVGRKCVGFVEAVGLAAALQAADTIAKSANIRLLGYEYSGYDGHILIKFEGNAGAIKAAAEAAAVAIHKVHTDFDQTTAVNLEKTGLDEAVYDVLVHNKNTVGDPLQIASGKRPQGTNRQAKWVGHWEQKGCYIRE</sequence>
<dbReference type="InterPro" id="IPR037233">
    <property type="entry name" value="CcmK-like_sf"/>
</dbReference>
<evidence type="ECO:0000259" key="3">
    <source>
        <dbReference type="SMART" id="SM00877"/>
    </source>
</evidence>
<feature type="domain" description="Bacterial microcompartment" evidence="3">
    <location>
        <begin position="17"/>
        <end position="92"/>
    </location>
</feature>
<evidence type="ECO:0000313" key="4">
    <source>
        <dbReference type="EMBL" id="RHN12308.1"/>
    </source>
</evidence>
<keyword evidence="2" id="KW-1283">Bacterial microcompartment</keyword>
<dbReference type="GO" id="GO:0031469">
    <property type="term" value="C:bacterial microcompartment"/>
    <property type="evidence" value="ECO:0007669"/>
    <property type="project" value="UniProtKB-SubCell"/>
</dbReference>
<evidence type="ECO:0000256" key="2">
    <source>
        <dbReference type="ARBA" id="ARBA00024446"/>
    </source>
</evidence>
<evidence type="ECO:0000256" key="1">
    <source>
        <dbReference type="ARBA" id="ARBA00024322"/>
    </source>
</evidence>
<gene>
    <name evidence="4" type="ORF">DWZ29_10520</name>
</gene>
<dbReference type="PANTHER" id="PTHR33941:SF11">
    <property type="entry name" value="BACTERIAL MICROCOMPARTMENT SHELL PROTEIN PDUJ"/>
    <property type="match status" value="1"/>
</dbReference>
<evidence type="ECO:0000313" key="5">
    <source>
        <dbReference type="Proteomes" id="UP000283700"/>
    </source>
</evidence>
<dbReference type="PANTHER" id="PTHR33941">
    <property type="entry name" value="PROPANEDIOL UTILIZATION PROTEIN PDUA"/>
    <property type="match status" value="1"/>
</dbReference>
<dbReference type="AlphaFoldDB" id="A0A415U2K6"/>
<dbReference type="InterPro" id="IPR050575">
    <property type="entry name" value="BMC_shell"/>
</dbReference>
<name>A0A415U2K6_9FIRM</name>
<organism evidence="4 5">
    <name type="scientific">Anaerobutyricum hallii</name>
    <dbReference type="NCBI Taxonomy" id="39488"/>
    <lineage>
        <taxon>Bacteria</taxon>
        <taxon>Bacillati</taxon>
        <taxon>Bacillota</taxon>
        <taxon>Clostridia</taxon>
        <taxon>Lachnospirales</taxon>
        <taxon>Lachnospiraceae</taxon>
        <taxon>Anaerobutyricum</taxon>
    </lineage>
</organism>
<dbReference type="InterPro" id="IPR000249">
    <property type="entry name" value="BMC_dom"/>
</dbReference>
<protein>
    <submittedName>
        <fullName evidence="4">BMC domain-containing protein</fullName>
    </submittedName>
</protein>
<dbReference type="Proteomes" id="UP000283700">
    <property type="component" value="Unassembled WGS sequence"/>
</dbReference>
<dbReference type="EMBL" id="QRQO01000029">
    <property type="protein sequence ID" value="RHN12308.1"/>
    <property type="molecule type" value="Genomic_DNA"/>
</dbReference>